<feature type="compositionally biased region" description="Polar residues" evidence="6">
    <location>
        <begin position="125"/>
        <end position="139"/>
    </location>
</feature>
<feature type="region of interest" description="Disordered" evidence="6">
    <location>
        <begin position="113"/>
        <end position="185"/>
    </location>
</feature>
<dbReference type="FunFam" id="4.10.1040.10:FF:000001">
    <property type="entry name" value="doublesex- and mab-3-related transcription factor 1"/>
    <property type="match status" value="1"/>
</dbReference>
<dbReference type="GO" id="GO:0000978">
    <property type="term" value="F:RNA polymerase II cis-regulatory region sequence-specific DNA binding"/>
    <property type="evidence" value="ECO:0007669"/>
    <property type="project" value="TreeGrafter"/>
</dbReference>
<dbReference type="Gene3D" id="4.10.1040.10">
    <property type="entry name" value="DM DNA-binding domain"/>
    <property type="match status" value="1"/>
</dbReference>
<keyword evidence="9" id="KW-1185">Reference proteome</keyword>
<dbReference type="OrthoDB" id="6162476at2759"/>
<evidence type="ECO:0000256" key="5">
    <source>
        <dbReference type="PROSITE-ProRule" id="PRU00070"/>
    </source>
</evidence>
<name>A0A1D2N380_ORCCI</name>
<evidence type="ECO:0000256" key="4">
    <source>
        <dbReference type="ARBA" id="ARBA00023242"/>
    </source>
</evidence>
<dbReference type="Pfam" id="PF00751">
    <property type="entry name" value="DM"/>
    <property type="match status" value="1"/>
</dbReference>
<dbReference type="InterPro" id="IPR026607">
    <property type="entry name" value="DMRT"/>
</dbReference>
<dbReference type="SMART" id="SM00301">
    <property type="entry name" value="DM"/>
    <property type="match status" value="1"/>
</dbReference>
<gene>
    <name evidence="8" type="ORF">Ocin01_07301</name>
</gene>
<protein>
    <submittedName>
        <fullName evidence="8">Doublesex-and mab-3-related transcription factor A2</fullName>
    </submittedName>
</protein>
<dbReference type="PROSITE" id="PS50809">
    <property type="entry name" value="DM_2"/>
    <property type="match status" value="1"/>
</dbReference>
<proteinExistence type="predicted"/>
<dbReference type="Proteomes" id="UP000094527">
    <property type="component" value="Unassembled WGS sequence"/>
</dbReference>
<dbReference type="PANTHER" id="PTHR12322:SF116">
    <property type="entry name" value="DOUBLESEX-MAB RELATED 99B"/>
    <property type="match status" value="1"/>
</dbReference>
<dbReference type="OMA" id="PHFNGVE"/>
<dbReference type="InterPro" id="IPR001275">
    <property type="entry name" value="DM_DNA-bd"/>
</dbReference>
<keyword evidence="2 5" id="KW-0862">Zinc</keyword>
<evidence type="ECO:0000256" key="1">
    <source>
        <dbReference type="ARBA" id="ARBA00022723"/>
    </source>
</evidence>
<feature type="compositionally biased region" description="Low complexity" evidence="6">
    <location>
        <begin position="113"/>
        <end position="124"/>
    </location>
</feature>
<dbReference type="AlphaFoldDB" id="A0A1D2N380"/>
<feature type="DNA-binding region" description="DM" evidence="5">
    <location>
        <begin position="43"/>
        <end position="90"/>
    </location>
</feature>
<dbReference type="PANTHER" id="PTHR12322">
    <property type="entry name" value="DOUBLESEX AND MAB-3 RELATED TRANSCRIPTION FACTOR DMRT"/>
    <property type="match status" value="1"/>
</dbReference>
<dbReference type="STRING" id="48709.A0A1D2N380"/>
<reference evidence="8 9" key="1">
    <citation type="journal article" date="2016" name="Genome Biol. Evol.">
        <title>Gene Family Evolution Reflects Adaptation to Soil Environmental Stressors in the Genome of the Collembolan Orchesella cincta.</title>
        <authorList>
            <person name="Faddeeva-Vakhrusheva A."/>
            <person name="Derks M.F."/>
            <person name="Anvar S.Y."/>
            <person name="Agamennone V."/>
            <person name="Suring W."/>
            <person name="Smit S."/>
            <person name="van Straalen N.M."/>
            <person name="Roelofs D."/>
        </authorList>
    </citation>
    <scope>NUCLEOTIDE SEQUENCE [LARGE SCALE GENOMIC DNA]</scope>
    <source>
        <tissue evidence="8">Mixed pool</tissue>
    </source>
</reference>
<keyword evidence="1 5" id="KW-0479">Metal-binding</keyword>
<evidence type="ECO:0000313" key="9">
    <source>
        <dbReference type="Proteomes" id="UP000094527"/>
    </source>
</evidence>
<evidence type="ECO:0000256" key="2">
    <source>
        <dbReference type="ARBA" id="ARBA00022833"/>
    </source>
</evidence>
<evidence type="ECO:0000313" key="8">
    <source>
        <dbReference type="EMBL" id="ODM99375.1"/>
    </source>
</evidence>
<accession>A0A1D2N380</accession>
<dbReference type="GO" id="GO:0005634">
    <property type="term" value="C:nucleus"/>
    <property type="evidence" value="ECO:0007669"/>
    <property type="project" value="UniProtKB-SubCell"/>
</dbReference>
<evidence type="ECO:0000259" key="7">
    <source>
        <dbReference type="PROSITE" id="PS50809"/>
    </source>
</evidence>
<comment type="subcellular location">
    <subcellularLocation>
        <location evidence="5">Nucleus</location>
    </subcellularLocation>
</comment>
<evidence type="ECO:0000256" key="6">
    <source>
        <dbReference type="SAM" id="MobiDB-lite"/>
    </source>
</evidence>
<keyword evidence="4 5" id="KW-0539">Nucleus</keyword>
<dbReference type="GO" id="GO:0000981">
    <property type="term" value="F:DNA-binding transcription factor activity, RNA polymerase II-specific"/>
    <property type="evidence" value="ECO:0007669"/>
    <property type="project" value="TreeGrafter"/>
</dbReference>
<feature type="domain" description="DM" evidence="7">
    <location>
        <begin position="43"/>
        <end position="90"/>
    </location>
</feature>
<organism evidence="8 9">
    <name type="scientific">Orchesella cincta</name>
    <name type="common">Springtail</name>
    <name type="synonym">Podura cincta</name>
    <dbReference type="NCBI Taxonomy" id="48709"/>
    <lineage>
        <taxon>Eukaryota</taxon>
        <taxon>Metazoa</taxon>
        <taxon>Ecdysozoa</taxon>
        <taxon>Arthropoda</taxon>
        <taxon>Hexapoda</taxon>
        <taxon>Collembola</taxon>
        <taxon>Entomobryomorpha</taxon>
        <taxon>Entomobryoidea</taxon>
        <taxon>Orchesellidae</taxon>
        <taxon>Orchesellinae</taxon>
        <taxon>Orchesella</taxon>
    </lineage>
</organism>
<sequence length="207" mass="22488">MNLSVDIGRQDALSLMAQHPVLGALPPAFFLRAAERYQRTPKCARCRNHGVVSALKGHKRYCRWRDCSCAKCNLIAERQRVMAAQVALRRQQAQEENEARELGLLYNATNSPPSSAVAPLSPNSTSPQEPAASSGQTNMYGVPNGLQALQALTSGNNGRSQGTDSSSSHFNPTSSDQLHDSPSPNTLQFWTQVGARVFCAVKPHKCN</sequence>
<comment type="caution">
    <text evidence="8">The sequence shown here is derived from an EMBL/GenBank/DDBJ whole genome shotgun (WGS) entry which is preliminary data.</text>
</comment>
<dbReference type="PROSITE" id="PS40000">
    <property type="entry name" value="DM_1"/>
    <property type="match status" value="1"/>
</dbReference>
<dbReference type="EMBL" id="LJIJ01000285">
    <property type="protein sequence ID" value="ODM99375.1"/>
    <property type="molecule type" value="Genomic_DNA"/>
</dbReference>
<dbReference type="InterPro" id="IPR036407">
    <property type="entry name" value="DM_DNA-bd_sf"/>
</dbReference>
<dbReference type="GO" id="GO:0046872">
    <property type="term" value="F:metal ion binding"/>
    <property type="evidence" value="ECO:0007669"/>
    <property type="project" value="UniProtKB-KW"/>
</dbReference>
<dbReference type="GO" id="GO:0007548">
    <property type="term" value="P:sex differentiation"/>
    <property type="evidence" value="ECO:0007669"/>
    <property type="project" value="TreeGrafter"/>
</dbReference>
<keyword evidence="3 5" id="KW-0238">DNA-binding</keyword>
<evidence type="ECO:0000256" key="3">
    <source>
        <dbReference type="ARBA" id="ARBA00023125"/>
    </source>
</evidence>
<feature type="compositionally biased region" description="Polar residues" evidence="6">
    <location>
        <begin position="150"/>
        <end position="185"/>
    </location>
</feature>
<dbReference type="SUPFAM" id="SSF82927">
    <property type="entry name" value="Cysteine-rich DNA binding domain, (DM domain)"/>
    <property type="match status" value="1"/>
</dbReference>